<dbReference type="Proteomes" id="UP000237846">
    <property type="component" value="Unassembled WGS sequence"/>
</dbReference>
<proteinExistence type="inferred from homology"/>
<keyword evidence="3" id="KW-0813">Transport</keyword>
<feature type="chain" id="PRO_5038390258" evidence="5">
    <location>
        <begin position="30"/>
        <end position="349"/>
    </location>
</feature>
<dbReference type="GO" id="GO:1901678">
    <property type="term" value="P:iron coordination entity transport"/>
    <property type="evidence" value="ECO:0007669"/>
    <property type="project" value="UniProtKB-ARBA"/>
</dbReference>
<evidence type="ECO:0000313" key="8">
    <source>
        <dbReference type="Proteomes" id="UP000237846"/>
    </source>
</evidence>
<evidence type="ECO:0000256" key="1">
    <source>
        <dbReference type="ARBA" id="ARBA00004196"/>
    </source>
</evidence>
<keyword evidence="4 5" id="KW-0732">Signal</keyword>
<dbReference type="InterPro" id="IPR051313">
    <property type="entry name" value="Bact_iron-sidero_bind"/>
</dbReference>
<feature type="domain" description="Fe/B12 periplasmic-binding" evidence="6">
    <location>
        <begin position="69"/>
        <end position="349"/>
    </location>
</feature>
<accession>A0A2T0PZ64</accession>
<dbReference type="EMBL" id="PVZC01000007">
    <property type="protein sequence ID" value="PRX96818.1"/>
    <property type="molecule type" value="Genomic_DNA"/>
</dbReference>
<feature type="signal peptide" evidence="5">
    <location>
        <begin position="1"/>
        <end position="29"/>
    </location>
</feature>
<dbReference type="GO" id="GO:0030288">
    <property type="term" value="C:outer membrane-bounded periplasmic space"/>
    <property type="evidence" value="ECO:0007669"/>
    <property type="project" value="TreeGrafter"/>
</dbReference>
<dbReference type="PROSITE" id="PS50983">
    <property type="entry name" value="FE_B12_PBP"/>
    <property type="match status" value="1"/>
</dbReference>
<dbReference type="Pfam" id="PF01497">
    <property type="entry name" value="Peripla_BP_2"/>
    <property type="match status" value="1"/>
</dbReference>
<dbReference type="OrthoDB" id="7941913at2"/>
<evidence type="ECO:0000313" key="7">
    <source>
        <dbReference type="EMBL" id="PRX96818.1"/>
    </source>
</evidence>
<comment type="similarity">
    <text evidence="2">Belongs to the bacterial solute-binding protein 8 family.</text>
</comment>
<reference evidence="7 8" key="1">
    <citation type="submission" date="2018-03" db="EMBL/GenBank/DDBJ databases">
        <title>Genomic Encyclopedia of Archaeal and Bacterial Type Strains, Phase II (KMG-II): from individual species to whole genera.</title>
        <authorList>
            <person name="Goeker M."/>
        </authorList>
    </citation>
    <scope>NUCLEOTIDE SEQUENCE [LARGE SCALE GENOMIC DNA]</scope>
    <source>
        <strain evidence="7 8">DSM 45601</strain>
    </source>
</reference>
<comment type="subcellular location">
    <subcellularLocation>
        <location evidence="1">Cell envelope</location>
    </subcellularLocation>
</comment>
<dbReference type="AlphaFoldDB" id="A0A2T0PZ64"/>
<dbReference type="RefSeq" id="WP_106250345.1">
    <property type="nucleotide sequence ID" value="NZ_PVZC01000007.1"/>
</dbReference>
<name>A0A2T0PZ64_9ACTN</name>
<dbReference type="SUPFAM" id="SSF53807">
    <property type="entry name" value="Helical backbone' metal receptor"/>
    <property type="match status" value="1"/>
</dbReference>
<organism evidence="7 8">
    <name type="scientific">Allonocardiopsis opalescens</name>
    <dbReference type="NCBI Taxonomy" id="1144618"/>
    <lineage>
        <taxon>Bacteria</taxon>
        <taxon>Bacillati</taxon>
        <taxon>Actinomycetota</taxon>
        <taxon>Actinomycetes</taxon>
        <taxon>Streptosporangiales</taxon>
        <taxon>Allonocardiopsis</taxon>
    </lineage>
</organism>
<dbReference type="Gene3D" id="3.40.50.1980">
    <property type="entry name" value="Nitrogenase molybdenum iron protein domain"/>
    <property type="match status" value="2"/>
</dbReference>
<evidence type="ECO:0000256" key="5">
    <source>
        <dbReference type="SAM" id="SignalP"/>
    </source>
</evidence>
<evidence type="ECO:0000256" key="3">
    <source>
        <dbReference type="ARBA" id="ARBA00022448"/>
    </source>
</evidence>
<evidence type="ECO:0000256" key="4">
    <source>
        <dbReference type="ARBA" id="ARBA00022729"/>
    </source>
</evidence>
<comment type="caution">
    <text evidence="7">The sequence shown here is derived from an EMBL/GenBank/DDBJ whole genome shotgun (WGS) entry which is preliminary data.</text>
</comment>
<protein>
    <submittedName>
        <fullName evidence="7">Iron complex transport system substrate-binding protein</fullName>
    </submittedName>
</protein>
<dbReference type="PANTHER" id="PTHR30532">
    <property type="entry name" value="IRON III DICITRATE-BINDING PERIPLASMIC PROTEIN"/>
    <property type="match status" value="1"/>
</dbReference>
<evidence type="ECO:0000259" key="6">
    <source>
        <dbReference type="PROSITE" id="PS50983"/>
    </source>
</evidence>
<gene>
    <name evidence="7" type="ORF">CLV72_107341</name>
</gene>
<keyword evidence="8" id="KW-1185">Reference proteome</keyword>
<dbReference type="PANTHER" id="PTHR30532:SF24">
    <property type="entry name" value="FERRIC ENTEROBACTIN-BINDING PERIPLASMIC PROTEIN FEPB"/>
    <property type="match status" value="1"/>
</dbReference>
<dbReference type="InterPro" id="IPR002491">
    <property type="entry name" value="ABC_transptr_periplasmic_BD"/>
</dbReference>
<evidence type="ECO:0000256" key="2">
    <source>
        <dbReference type="ARBA" id="ARBA00008814"/>
    </source>
</evidence>
<sequence length="349" mass="37415">MPWSPHARTRPARRRSRLAAAVLLTGALAAGCGAIDAAGEAAGAGGAEEGAWTYQDARAGEISLPARPERIVAHASAAAALIPLGITPVGIYGDTPMEENPALEGYDLTGVTSVGEVWGEVSVEGIAELDPDLFVTGYFPLEEQLGGFEADDDARVQAIESQVPIASVEMGQAASATIDDFVALAESLGADLDAPRVAEARAAYQAAVAEFQEVVADRPELSVVATSANDQYYYVAHPPAFPELQDYQEWGLDLVGPDPESLEDPGYFGYVSHELIDEYPADIIYYDGRDFATSAEELDESQPAWRSLAAVENDQVVTWYTDTFTSWERYAEYLTTLTDALRDADDLVP</sequence>